<dbReference type="Proteomes" id="UP000593565">
    <property type="component" value="Unassembled WGS sequence"/>
</dbReference>
<dbReference type="Gene3D" id="2.60.40.10">
    <property type="entry name" value="Immunoglobulins"/>
    <property type="match status" value="1"/>
</dbReference>
<dbReference type="EMBL" id="JAAGNN010000005">
    <property type="protein sequence ID" value="KAF4089345.1"/>
    <property type="molecule type" value="Genomic_DNA"/>
</dbReference>
<comment type="subcellular location">
    <subcellularLocation>
        <location evidence="1">Membrane</location>
        <topology evidence="1">Single-pass type I membrane protein</topology>
    </subcellularLocation>
</comment>
<evidence type="ECO:0000256" key="4">
    <source>
        <dbReference type="ARBA" id="ARBA00022989"/>
    </source>
</evidence>
<dbReference type="PANTHER" id="PTHR23037:SF46">
    <property type="entry name" value="INTERLEUKIN 5 RECEPTOR SUBUNIT ALPHA"/>
    <property type="match status" value="1"/>
</dbReference>
<keyword evidence="12" id="KW-1185">Reference proteome</keyword>
<reference evidence="11 12" key="1">
    <citation type="submission" date="2020-02" db="EMBL/GenBank/DDBJ databases">
        <title>A chromosome-scale genome assembly of the black bullhead catfish (Ameiurus melas).</title>
        <authorList>
            <person name="Wen M."/>
            <person name="Zham M."/>
            <person name="Cabau C."/>
            <person name="Klopp C."/>
            <person name="Donnadieu C."/>
            <person name="Roques C."/>
            <person name="Bouchez O."/>
            <person name="Lampietro C."/>
            <person name="Jouanno E."/>
            <person name="Herpin A."/>
            <person name="Louis A."/>
            <person name="Berthelot C."/>
            <person name="Parey E."/>
            <person name="Roest-Crollius H."/>
            <person name="Braasch I."/>
            <person name="Postlethwait J."/>
            <person name="Robinson-Rechavi M."/>
            <person name="Echchiki A."/>
            <person name="Begum T."/>
            <person name="Montfort J."/>
            <person name="Schartl M."/>
            <person name="Bobe J."/>
            <person name="Guiguen Y."/>
        </authorList>
    </citation>
    <scope>NUCLEOTIDE SEQUENCE [LARGE SCALE GENOMIC DNA]</scope>
    <source>
        <strain evidence="11">M_S1</strain>
        <tissue evidence="11">Blood</tissue>
    </source>
</reference>
<dbReference type="InterPro" id="IPR013783">
    <property type="entry name" value="Ig-like_fold"/>
</dbReference>
<dbReference type="GO" id="GO:0009897">
    <property type="term" value="C:external side of plasma membrane"/>
    <property type="evidence" value="ECO:0007669"/>
    <property type="project" value="TreeGrafter"/>
</dbReference>
<dbReference type="InterPro" id="IPR036116">
    <property type="entry name" value="FN3_sf"/>
</dbReference>
<keyword evidence="3 9" id="KW-0732">Signal</keyword>
<evidence type="ECO:0000256" key="6">
    <source>
        <dbReference type="ARBA" id="ARBA00023170"/>
    </source>
</evidence>
<evidence type="ECO:0000256" key="1">
    <source>
        <dbReference type="ARBA" id="ARBA00004479"/>
    </source>
</evidence>
<dbReference type="PANTHER" id="PTHR23037">
    <property type="entry name" value="CYTOKINE RECEPTOR"/>
    <property type="match status" value="1"/>
</dbReference>
<comment type="caution">
    <text evidence="11">The sequence shown here is derived from an EMBL/GenBank/DDBJ whole genome shotgun (WGS) entry which is preliminary data.</text>
</comment>
<dbReference type="AlphaFoldDB" id="A0A7J6B2Z1"/>
<keyword evidence="6" id="KW-0675">Receptor</keyword>
<sequence length="413" mass="46319">MVLLGSEGFVVLTCLSFTLVGVDSISGNLPPPEDLSLSWHPSSLIVSVNWREPAGLDAKCKVNYTLAIYELKCPPRQNASYKLRTEKLSHEYKISKECDICVGITTNPMVCEEKKASEEIYKALSPPLALVTNFSCAYYANGKMNCTWSIVKYTPDLQLFYRFSEENTQKHCKSYLTTGILKTGCHLDDEDLTTHVKVYFVISGSVENHLTSNNFMIDKHVSAVKLPKPKVYITQEGERLHFQASTPNFLPPQCLKYKYIYNKCNEKNEVFIENSSTHVEYDSACKYTVRGQVVYTNYCAPQNIESEMSEPEFYGEDCDPNLAFKVAMIITPLIVCCCLIAAIVLFRRNKDIILPKIPEPSLFFKDMLNSTSDGLSKSLGGGKLYVPVKEVVASGVSLEPKSSLLHPNHDTCI</sequence>
<evidence type="ECO:0000256" key="8">
    <source>
        <dbReference type="SAM" id="Phobius"/>
    </source>
</evidence>
<evidence type="ECO:0000256" key="2">
    <source>
        <dbReference type="ARBA" id="ARBA00022692"/>
    </source>
</evidence>
<name>A0A7J6B2Z1_AMEME</name>
<evidence type="ECO:0000256" key="5">
    <source>
        <dbReference type="ARBA" id="ARBA00023136"/>
    </source>
</evidence>
<evidence type="ECO:0000256" key="3">
    <source>
        <dbReference type="ARBA" id="ARBA00022729"/>
    </source>
</evidence>
<evidence type="ECO:0000256" key="9">
    <source>
        <dbReference type="SAM" id="SignalP"/>
    </source>
</evidence>
<keyword evidence="2 8" id="KW-0812">Transmembrane</keyword>
<keyword evidence="7" id="KW-0325">Glycoprotein</keyword>
<evidence type="ECO:0000259" key="10">
    <source>
        <dbReference type="Pfam" id="PF09240"/>
    </source>
</evidence>
<feature type="domain" description="Type I cytokine receptor cytokine-binding" evidence="10">
    <location>
        <begin position="133"/>
        <end position="211"/>
    </location>
</feature>
<proteinExistence type="predicted"/>
<feature type="transmembrane region" description="Helical" evidence="8">
    <location>
        <begin position="322"/>
        <end position="346"/>
    </location>
</feature>
<gene>
    <name evidence="11" type="ORF">AMELA_G00065320</name>
</gene>
<keyword evidence="4 8" id="KW-1133">Transmembrane helix</keyword>
<keyword evidence="5 8" id="KW-0472">Membrane</keyword>
<evidence type="ECO:0000313" key="12">
    <source>
        <dbReference type="Proteomes" id="UP000593565"/>
    </source>
</evidence>
<dbReference type="GO" id="GO:0004896">
    <property type="term" value="F:cytokine receptor activity"/>
    <property type="evidence" value="ECO:0007669"/>
    <property type="project" value="TreeGrafter"/>
</dbReference>
<evidence type="ECO:0000256" key="7">
    <source>
        <dbReference type="ARBA" id="ARBA00023180"/>
    </source>
</evidence>
<accession>A0A7J6B2Z1</accession>
<protein>
    <recommendedName>
        <fullName evidence="10">Type I cytokine receptor cytokine-binding domain-containing protein</fullName>
    </recommendedName>
</protein>
<dbReference type="Pfam" id="PF09240">
    <property type="entry name" value="IL6Ra-bind"/>
    <property type="match status" value="1"/>
</dbReference>
<dbReference type="SUPFAM" id="SSF49265">
    <property type="entry name" value="Fibronectin type III"/>
    <property type="match status" value="1"/>
</dbReference>
<organism evidence="11 12">
    <name type="scientific">Ameiurus melas</name>
    <name type="common">Black bullhead</name>
    <name type="synonym">Silurus melas</name>
    <dbReference type="NCBI Taxonomy" id="219545"/>
    <lineage>
        <taxon>Eukaryota</taxon>
        <taxon>Metazoa</taxon>
        <taxon>Chordata</taxon>
        <taxon>Craniata</taxon>
        <taxon>Vertebrata</taxon>
        <taxon>Euteleostomi</taxon>
        <taxon>Actinopterygii</taxon>
        <taxon>Neopterygii</taxon>
        <taxon>Teleostei</taxon>
        <taxon>Ostariophysi</taxon>
        <taxon>Siluriformes</taxon>
        <taxon>Ictaluridae</taxon>
        <taxon>Ameiurus</taxon>
    </lineage>
</organism>
<feature type="signal peptide" evidence="9">
    <location>
        <begin position="1"/>
        <end position="24"/>
    </location>
</feature>
<feature type="chain" id="PRO_5029761370" description="Type I cytokine receptor cytokine-binding domain-containing protein" evidence="9">
    <location>
        <begin position="25"/>
        <end position="413"/>
    </location>
</feature>
<dbReference type="InterPro" id="IPR015321">
    <property type="entry name" value="TypeI_recpt_CBD"/>
</dbReference>
<evidence type="ECO:0000313" key="11">
    <source>
        <dbReference type="EMBL" id="KAF4089345.1"/>
    </source>
</evidence>